<organism evidence="2 3">
    <name type="scientific">Coptis chinensis</name>
    <dbReference type="NCBI Taxonomy" id="261450"/>
    <lineage>
        <taxon>Eukaryota</taxon>
        <taxon>Viridiplantae</taxon>
        <taxon>Streptophyta</taxon>
        <taxon>Embryophyta</taxon>
        <taxon>Tracheophyta</taxon>
        <taxon>Spermatophyta</taxon>
        <taxon>Magnoliopsida</taxon>
        <taxon>Ranunculales</taxon>
        <taxon>Ranunculaceae</taxon>
        <taxon>Coptidoideae</taxon>
        <taxon>Coptis</taxon>
    </lineage>
</organism>
<reference evidence="2 3" key="1">
    <citation type="submission" date="2020-10" db="EMBL/GenBank/DDBJ databases">
        <title>The Coptis chinensis genome and diversification of protoberbering-type alkaloids.</title>
        <authorList>
            <person name="Wang B."/>
            <person name="Shu S."/>
            <person name="Song C."/>
            <person name="Liu Y."/>
        </authorList>
    </citation>
    <scope>NUCLEOTIDE SEQUENCE [LARGE SCALE GENOMIC DNA]</scope>
    <source>
        <strain evidence="2">HL-2020</strain>
        <tissue evidence="2">Leaf</tissue>
    </source>
</reference>
<dbReference type="InterPro" id="IPR046960">
    <property type="entry name" value="PPR_At4g14850-like_plant"/>
</dbReference>
<dbReference type="Pfam" id="PF01535">
    <property type="entry name" value="PPR"/>
    <property type="match status" value="1"/>
</dbReference>
<keyword evidence="1" id="KW-0677">Repeat</keyword>
<dbReference type="GO" id="GO:0009451">
    <property type="term" value="P:RNA modification"/>
    <property type="evidence" value="ECO:0007669"/>
    <property type="project" value="InterPro"/>
</dbReference>
<dbReference type="PANTHER" id="PTHR47926">
    <property type="entry name" value="PENTATRICOPEPTIDE REPEAT-CONTAINING PROTEIN"/>
    <property type="match status" value="1"/>
</dbReference>
<dbReference type="GO" id="GO:0003723">
    <property type="term" value="F:RNA binding"/>
    <property type="evidence" value="ECO:0007669"/>
    <property type="project" value="InterPro"/>
</dbReference>
<dbReference type="InterPro" id="IPR002885">
    <property type="entry name" value="PPR_rpt"/>
</dbReference>
<accession>A0A835HBS2</accession>
<dbReference type="OrthoDB" id="185373at2759"/>
<dbReference type="Pfam" id="PF20431">
    <property type="entry name" value="E_motif"/>
    <property type="match status" value="1"/>
</dbReference>
<dbReference type="GO" id="GO:0008270">
    <property type="term" value="F:zinc ion binding"/>
    <property type="evidence" value="ECO:0007669"/>
    <property type="project" value="InterPro"/>
</dbReference>
<comment type="caution">
    <text evidence="2">The sequence shown here is derived from an EMBL/GenBank/DDBJ whole genome shotgun (WGS) entry which is preliminary data.</text>
</comment>
<sequence length="174" mass="19418">MLPVYGVEHGIEHYGCMVDLLGRAGFLEEALELVRAMPMAPNVVVLGSLLHACQVHKDTKLSEQVSKQLLELDPHDGGNYVFLSNFYASVNRWHDVEICRKLMVEKGVQKTPGCCSIEVDNVVHEFFADVEEKQSAVKYHCERLAVAFGLMSTHTGNPIRLVKTSEHVVIAMLL</sequence>
<evidence type="ECO:0000313" key="2">
    <source>
        <dbReference type="EMBL" id="KAF9595564.1"/>
    </source>
</evidence>
<dbReference type="AlphaFoldDB" id="A0A835HBS2"/>
<evidence type="ECO:0008006" key="4">
    <source>
        <dbReference type="Google" id="ProtNLM"/>
    </source>
</evidence>
<dbReference type="InterPro" id="IPR011990">
    <property type="entry name" value="TPR-like_helical_dom_sf"/>
</dbReference>
<keyword evidence="3" id="KW-1185">Reference proteome</keyword>
<dbReference type="EMBL" id="JADFTS010000007">
    <property type="protein sequence ID" value="KAF9595564.1"/>
    <property type="molecule type" value="Genomic_DNA"/>
</dbReference>
<dbReference type="Proteomes" id="UP000631114">
    <property type="component" value="Unassembled WGS sequence"/>
</dbReference>
<evidence type="ECO:0000313" key="3">
    <source>
        <dbReference type="Proteomes" id="UP000631114"/>
    </source>
</evidence>
<protein>
    <recommendedName>
        <fullName evidence="4">Pentatricopeptide repeat-containing protein</fullName>
    </recommendedName>
</protein>
<dbReference type="InterPro" id="IPR046848">
    <property type="entry name" value="E_motif"/>
</dbReference>
<evidence type="ECO:0000256" key="1">
    <source>
        <dbReference type="ARBA" id="ARBA00022737"/>
    </source>
</evidence>
<gene>
    <name evidence="2" type="ORF">IFM89_000701</name>
</gene>
<proteinExistence type="predicted"/>
<dbReference type="Gene3D" id="1.25.40.10">
    <property type="entry name" value="Tetratricopeptide repeat domain"/>
    <property type="match status" value="1"/>
</dbReference>
<dbReference type="PANTHER" id="PTHR47926:SF430">
    <property type="entry name" value="PENTATRICOPEPTIDE REPEAT-CONTAINING PROTEIN"/>
    <property type="match status" value="1"/>
</dbReference>
<name>A0A835HBS2_9MAGN</name>